<reference evidence="2 3" key="1">
    <citation type="journal article" date="2024" name="Commun. Biol.">
        <title>Comparative genomic analysis of thermophilic fungi reveals convergent evolutionary adaptations and gene losses.</title>
        <authorList>
            <person name="Steindorff A.S."/>
            <person name="Aguilar-Pontes M.V."/>
            <person name="Robinson A.J."/>
            <person name="Andreopoulos B."/>
            <person name="LaButti K."/>
            <person name="Kuo A."/>
            <person name="Mondo S."/>
            <person name="Riley R."/>
            <person name="Otillar R."/>
            <person name="Haridas S."/>
            <person name="Lipzen A."/>
            <person name="Grimwood J."/>
            <person name="Schmutz J."/>
            <person name="Clum A."/>
            <person name="Reid I.D."/>
            <person name="Moisan M.C."/>
            <person name="Butler G."/>
            <person name="Nguyen T.T.M."/>
            <person name="Dewar K."/>
            <person name="Conant G."/>
            <person name="Drula E."/>
            <person name="Henrissat B."/>
            <person name="Hansel C."/>
            <person name="Singer S."/>
            <person name="Hutchinson M.I."/>
            <person name="de Vries R.P."/>
            <person name="Natvig D.O."/>
            <person name="Powell A.J."/>
            <person name="Tsang A."/>
            <person name="Grigoriev I.V."/>
        </authorList>
    </citation>
    <scope>NUCLEOTIDE SEQUENCE [LARGE SCALE GENOMIC DNA]</scope>
    <source>
        <strain evidence="2 3">ATCC 24622</strain>
    </source>
</reference>
<organism evidence="2 3">
    <name type="scientific">Phialemonium thermophilum</name>
    <dbReference type="NCBI Taxonomy" id="223376"/>
    <lineage>
        <taxon>Eukaryota</taxon>
        <taxon>Fungi</taxon>
        <taxon>Dikarya</taxon>
        <taxon>Ascomycota</taxon>
        <taxon>Pezizomycotina</taxon>
        <taxon>Sordariomycetes</taxon>
        <taxon>Sordariomycetidae</taxon>
        <taxon>Cephalothecales</taxon>
        <taxon>Cephalothecaceae</taxon>
        <taxon>Phialemonium</taxon>
    </lineage>
</organism>
<protein>
    <recommendedName>
        <fullName evidence="4">SH3 domain-containing protein</fullName>
    </recommendedName>
</protein>
<accession>A0ABR3WKN5</accession>
<gene>
    <name evidence="2" type="ORF">VTK73DRAFT_6161</name>
</gene>
<evidence type="ECO:0000313" key="2">
    <source>
        <dbReference type="EMBL" id="KAL1864071.1"/>
    </source>
</evidence>
<dbReference type="EMBL" id="JAZHXJ010000347">
    <property type="protein sequence ID" value="KAL1864071.1"/>
    <property type="molecule type" value="Genomic_DNA"/>
</dbReference>
<name>A0ABR3WKN5_9PEZI</name>
<keyword evidence="1" id="KW-0732">Signal</keyword>
<dbReference type="Proteomes" id="UP001586593">
    <property type="component" value="Unassembled WGS sequence"/>
</dbReference>
<keyword evidence="3" id="KW-1185">Reference proteome</keyword>
<proteinExistence type="predicted"/>
<evidence type="ECO:0008006" key="4">
    <source>
        <dbReference type="Google" id="ProtNLM"/>
    </source>
</evidence>
<evidence type="ECO:0000256" key="1">
    <source>
        <dbReference type="SAM" id="SignalP"/>
    </source>
</evidence>
<dbReference type="Gene3D" id="2.30.30.40">
    <property type="entry name" value="SH3 Domains"/>
    <property type="match status" value="1"/>
</dbReference>
<feature type="chain" id="PRO_5047522791" description="SH3 domain-containing protein" evidence="1">
    <location>
        <begin position="25"/>
        <end position="131"/>
    </location>
</feature>
<sequence length="131" mass="14072">MKLPSLLAVALLPFGLLAAPTAEAADLEIRQEAVARAAGAGLFERDRTCRLEGDAKSVNCRAGPGTKYKVVTTLGMWSEWVFDCVKSGECVNIGGKVNCGWHFIKYLGDHGCYINGHYTSDACTQASLGWC</sequence>
<comment type="caution">
    <text evidence="2">The sequence shown here is derived from an EMBL/GenBank/DDBJ whole genome shotgun (WGS) entry which is preliminary data.</text>
</comment>
<evidence type="ECO:0000313" key="3">
    <source>
        <dbReference type="Proteomes" id="UP001586593"/>
    </source>
</evidence>
<feature type="signal peptide" evidence="1">
    <location>
        <begin position="1"/>
        <end position="24"/>
    </location>
</feature>